<dbReference type="InterPro" id="IPR025534">
    <property type="entry name" value="DUF4420"/>
</dbReference>
<evidence type="ECO:0000313" key="1">
    <source>
        <dbReference type="EMBL" id="MFC3550093.1"/>
    </source>
</evidence>
<protein>
    <submittedName>
        <fullName evidence="1">PD-(D/E)XK motif protein</fullName>
    </submittedName>
</protein>
<reference evidence="2" key="1">
    <citation type="journal article" date="2019" name="Int. J. Syst. Evol. Microbiol.">
        <title>The Global Catalogue of Microorganisms (GCM) 10K type strain sequencing project: providing services to taxonomists for standard genome sequencing and annotation.</title>
        <authorList>
            <consortium name="The Broad Institute Genomics Platform"/>
            <consortium name="The Broad Institute Genome Sequencing Center for Infectious Disease"/>
            <person name="Wu L."/>
            <person name="Ma J."/>
        </authorList>
    </citation>
    <scope>NUCLEOTIDE SEQUENCE [LARGE SCALE GENOMIC DNA]</scope>
    <source>
        <strain evidence="2">KCTC 42875</strain>
    </source>
</reference>
<dbReference type="EMBL" id="JBHRXK010000001">
    <property type="protein sequence ID" value="MFC3550093.1"/>
    <property type="molecule type" value="Genomic_DNA"/>
</dbReference>
<keyword evidence="2" id="KW-1185">Reference proteome</keyword>
<organism evidence="1 2">
    <name type="scientific">Lysobacter cavernae</name>
    <dbReference type="NCBI Taxonomy" id="1685901"/>
    <lineage>
        <taxon>Bacteria</taxon>
        <taxon>Pseudomonadati</taxon>
        <taxon>Pseudomonadota</taxon>
        <taxon>Gammaproteobacteria</taxon>
        <taxon>Lysobacterales</taxon>
        <taxon>Lysobacteraceae</taxon>
        <taxon>Lysobacter</taxon>
    </lineage>
</organism>
<name>A0ABV7RPG7_9GAMM</name>
<evidence type="ECO:0000313" key="2">
    <source>
        <dbReference type="Proteomes" id="UP001595740"/>
    </source>
</evidence>
<dbReference type="Pfam" id="PF14390">
    <property type="entry name" value="DUF4420"/>
    <property type="match status" value="1"/>
</dbReference>
<dbReference type="Proteomes" id="UP001595740">
    <property type="component" value="Unassembled WGS sequence"/>
</dbReference>
<comment type="caution">
    <text evidence="1">The sequence shown here is derived from an EMBL/GenBank/DDBJ whole genome shotgun (WGS) entry which is preliminary data.</text>
</comment>
<proteinExistence type="predicted"/>
<gene>
    <name evidence="1" type="ORF">ACFOLC_03610</name>
</gene>
<dbReference type="RefSeq" id="WP_386757583.1">
    <property type="nucleotide sequence ID" value="NZ_JBHRXK010000001.1"/>
</dbReference>
<accession>A0ABV7RPG7</accession>
<sequence length="319" mass="34706">MKTSIEKVWESAVKKVHVAPPKDGDLIVFRVDELSGTGCYGGVDSEGHLLLAVEVKALPPLIEIRSAALDYFRHERKGLRTWLMVFRLKTNALIPVFGRLCQDLIDEIETVTSESALLGAVQRRIALWQRLFENGPDGLLADFQIKGLLAELLFMESELASGVRKPLEIVTGWLGPSGGDQDFMFSDQAIEVKAVGPYSEGVSISSLRQLESSIPLRLHVRTMRAASPAEPNAQTLNAAIARIEQAFAPHPQALALLRGALLEAGFVAHPHYSEVAFEPVSVEEFPIGGGFPRLTTSSVPEGVASATYVLSLQKIRSGN</sequence>